<dbReference type="GO" id="GO:0004672">
    <property type="term" value="F:protein kinase activity"/>
    <property type="evidence" value="ECO:0007669"/>
    <property type="project" value="InterPro"/>
</dbReference>
<dbReference type="InterPro" id="IPR011009">
    <property type="entry name" value="Kinase-like_dom_sf"/>
</dbReference>
<dbReference type="GO" id="GO:0007165">
    <property type="term" value="P:signal transduction"/>
    <property type="evidence" value="ECO:0007669"/>
    <property type="project" value="TreeGrafter"/>
</dbReference>
<dbReference type="EMBL" id="KV933209">
    <property type="protein sequence ID" value="PIO32297.1"/>
    <property type="molecule type" value="Genomic_DNA"/>
</dbReference>
<dbReference type="SUPFAM" id="SSF56112">
    <property type="entry name" value="Protein kinase-like (PK-like)"/>
    <property type="match status" value="1"/>
</dbReference>
<proteinExistence type="predicted"/>
<feature type="domain" description="Protein kinase" evidence="1">
    <location>
        <begin position="1"/>
        <end position="190"/>
    </location>
</feature>
<dbReference type="InterPro" id="IPR050167">
    <property type="entry name" value="Ser_Thr_protein_kinase"/>
</dbReference>
<dbReference type="InterPro" id="IPR000719">
    <property type="entry name" value="Prot_kinase_dom"/>
</dbReference>
<keyword evidence="3" id="KW-1185">Reference proteome</keyword>
<evidence type="ECO:0000259" key="1">
    <source>
        <dbReference type="PROSITE" id="PS50011"/>
    </source>
</evidence>
<name>A0A2G9RWM7_AQUCT</name>
<protein>
    <recommendedName>
        <fullName evidence="1">Protein kinase domain-containing protein</fullName>
    </recommendedName>
</protein>
<dbReference type="GO" id="GO:0005524">
    <property type="term" value="F:ATP binding"/>
    <property type="evidence" value="ECO:0007669"/>
    <property type="project" value="InterPro"/>
</dbReference>
<dbReference type="AlphaFoldDB" id="A0A2G9RWM7"/>
<dbReference type="Pfam" id="PF00069">
    <property type="entry name" value="Pkinase"/>
    <property type="match status" value="1"/>
</dbReference>
<evidence type="ECO:0000313" key="2">
    <source>
        <dbReference type="EMBL" id="PIO32297.1"/>
    </source>
</evidence>
<dbReference type="Proteomes" id="UP000228934">
    <property type="component" value="Unassembled WGS sequence"/>
</dbReference>
<organism evidence="2 3">
    <name type="scientific">Aquarana catesbeiana</name>
    <name type="common">American bullfrog</name>
    <name type="synonym">Rana catesbeiana</name>
    <dbReference type="NCBI Taxonomy" id="8400"/>
    <lineage>
        <taxon>Eukaryota</taxon>
        <taxon>Metazoa</taxon>
        <taxon>Chordata</taxon>
        <taxon>Craniata</taxon>
        <taxon>Vertebrata</taxon>
        <taxon>Euteleostomi</taxon>
        <taxon>Amphibia</taxon>
        <taxon>Batrachia</taxon>
        <taxon>Anura</taxon>
        <taxon>Neobatrachia</taxon>
        <taxon>Ranoidea</taxon>
        <taxon>Ranidae</taxon>
        <taxon>Aquarana</taxon>
    </lineage>
</organism>
<dbReference type="GO" id="GO:0005737">
    <property type="term" value="C:cytoplasm"/>
    <property type="evidence" value="ECO:0007669"/>
    <property type="project" value="TreeGrafter"/>
</dbReference>
<gene>
    <name evidence="2" type="ORF">AB205_0187410</name>
</gene>
<accession>A0A2G9RWM7</accession>
<dbReference type="OrthoDB" id="1866797at2759"/>
<reference evidence="3" key="1">
    <citation type="journal article" date="2017" name="Nat. Commun.">
        <title>The North American bullfrog draft genome provides insight into hormonal regulation of long noncoding RNA.</title>
        <authorList>
            <person name="Hammond S.A."/>
            <person name="Warren R.L."/>
            <person name="Vandervalk B.P."/>
            <person name="Kucuk E."/>
            <person name="Khan H."/>
            <person name="Gibb E.A."/>
            <person name="Pandoh P."/>
            <person name="Kirk H."/>
            <person name="Zhao Y."/>
            <person name="Jones M."/>
            <person name="Mungall A.J."/>
            <person name="Coope R."/>
            <person name="Pleasance S."/>
            <person name="Moore R.A."/>
            <person name="Holt R.A."/>
            <person name="Round J.M."/>
            <person name="Ohora S."/>
            <person name="Walle B.V."/>
            <person name="Veldhoen N."/>
            <person name="Helbing C.C."/>
            <person name="Birol I."/>
        </authorList>
    </citation>
    <scope>NUCLEOTIDE SEQUENCE [LARGE SCALE GENOMIC DNA]</scope>
</reference>
<dbReference type="SMART" id="SM00220">
    <property type="entry name" value="S_TKc"/>
    <property type="match status" value="1"/>
</dbReference>
<dbReference type="PROSITE" id="PS50011">
    <property type="entry name" value="PROTEIN_KINASE_DOM"/>
    <property type="match status" value="1"/>
</dbReference>
<dbReference type="PANTHER" id="PTHR23257:SF958">
    <property type="entry name" value="SERINE_THREONINE-PROTEIN KINASE WNK4"/>
    <property type="match status" value="1"/>
</dbReference>
<sequence>MLLTCLHTDTMFKHIQAIDAMRNFSDFRQEASMLHSLQHPCIVSLIGISIHPLCFALELAPLGSLNTVLAEKHQGASSFMPLGHMLTQRVSYQIASGLSYLHKKNVIFCDLKSDNILVWSLDVRETINIKLSDYGISRLSFHEGALGVEGTPGYQAPEIRPRVVYDEKVGTIPNCMSYCNRLLFYFICCL</sequence>
<evidence type="ECO:0000313" key="3">
    <source>
        <dbReference type="Proteomes" id="UP000228934"/>
    </source>
</evidence>
<dbReference type="PANTHER" id="PTHR23257">
    <property type="entry name" value="SERINE-THREONINE PROTEIN KINASE"/>
    <property type="match status" value="1"/>
</dbReference>
<dbReference type="Gene3D" id="1.10.510.10">
    <property type="entry name" value="Transferase(Phosphotransferase) domain 1"/>
    <property type="match status" value="1"/>
</dbReference>